<dbReference type="Pfam" id="PF05488">
    <property type="entry name" value="PAAR_motif"/>
    <property type="match status" value="1"/>
</dbReference>
<dbReference type="OrthoDB" id="9807902at2"/>
<dbReference type="RefSeq" id="WP_082212986.1">
    <property type="nucleotide sequence ID" value="NZ_FUZA01000001.1"/>
</dbReference>
<organism evidence="1 2">
    <name type="scientific">Dyadobacter psychrophilus</name>
    <dbReference type="NCBI Taxonomy" id="651661"/>
    <lineage>
        <taxon>Bacteria</taxon>
        <taxon>Pseudomonadati</taxon>
        <taxon>Bacteroidota</taxon>
        <taxon>Cytophagia</taxon>
        <taxon>Cytophagales</taxon>
        <taxon>Spirosomataceae</taxon>
        <taxon>Dyadobacter</taxon>
    </lineage>
</organism>
<dbReference type="AlphaFoldDB" id="A0A1T5BJ95"/>
<dbReference type="STRING" id="651661.SAMN05660293_00397"/>
<gene>
    <name evidence="1" type="ORF">SAMN05660293_00397</name>
</gene>
<dbReference type="CDD" id="cd14738">
    <property type="entry name" value="PAAR_2"/>
    <property type="match status" value="1"/>
</dbReference>
<sequence length="121" mass="11443">MGKPAARIGDMHVCPMVTGLVPHVGGPVVGPGVPTVLIGGMPAAVSGDMCVCTGPPDTIILGSTGVFIGGKPAARMGDMCAHGGTIVVGLPTVLIGETAGGGGQAGAAAKAGAPAMKICNS</sequence>
<dbReference type="InterPro" id="IPR008727">
    <property type="entry name" value="PAAR_motif"/>
</dbReference>
<reference evidence="2" key="1">
    <citation type="submission" date="2017-02" db="EMBL/GenBank/DDBJ databases">
        <authorList>
            <person name="Varghese N."/>
            <person name="Submissions S."/>
        </authorList>
    </citation>
    <scope>NUCLEOTIDE SEQUENCE [LARGE SCALE GENOMIC DNA]</scope>
    <source>
        <strain evidence="2">DSM 22270</strain>
    </source>
</reference>
<evidence type="ECO:0000313" key="2">
    <source>
        <dbReference type="Proteomes" id="UP000190897"/>
    </source>
</evidence>
<dbReference type="Proteomes" id="UP000190897">
    <property type="component" value="Unassembled WGS sequence"/>
</dbReference>
<dbReference type="Gene3D" id="2.60.200.60">
    <property type="match status" value="2"/>
</dbReference>
<proteinExistence type="predicted"/>
<evidence type="ECO:0000313" key="1">
    <source>
        <dbReference type="EMBL" id="SKB47364.1"/>
    </source>
</evidence>
<name>A0A1T5BJ95_9BACT</name>
<accession>A0A1T5BJ95</accession>
<keyword evidence="2" id="KW-1185">Reference proteome</keyword>
<dbReference type="EMBL" id="FUZA01000001">
    <property type="protein sequence ID" value="SKB47364.1"/>
    <property type="molecule type" value="Genomic_DNA"/>
</dbReference>
<protein>
    <submittedName>
        <fullName evidence="1">Zn-binding Pro-Ala-Ala-Arg (PAAR) domain-containing protein, incolved in TypeVI secretion</fullName>
    </submittedName>
</protein>